<proteinExistence type="predicted"/>
<comment type="caution">
    <text evidence="1">The sequence shown here is derived from an EMBL/GenBank/DDBJ whole genome shotgun (WGS) entry which is preliminary data.</text>
</comment>
<dbReference type="RefSeq" id="WP_228226319.1">
    <property type="nucleotide sequence ID" value="NZ_JAJGNP010000002.1"/>
</dbReference>
<keyword evidence="2" id="KW-1185">Reference proteome</keyword>
<evidence type="ECO:0000313" key="2">
    <source>
        <dbReference type="Proteomes" id="UP001198830"/>
    </source>
</evidence>
<organism evidence="1 2">
    <name type="scientific">Sphingobium soli</name>
    <dbReference type="NCBI Taxonomy" id="1591116"/>
    <lineage>
        <taxon>Bacteria</taxon>
        <taxon>Pseudomonadati</taxon>
        <taxon>Pseudomonadota</taxon>
        <taxon>Alphaproteobacteria</taxon>
        <taxon>Sphingomonadales</taxon>
        <taxon>Sphingomonadaceae</taxon>
        <taxon>Sphingobium</taxon>
    </lineage>
</organism>
<accession>A0ABS8H072</accession>
<name>A0ABS8H072_9SPHN</name>
<reference evidence="1 2" key="1">
    <citation type="submission" date="2021-10" db="EMBL/GenBank/DDBJ databases">
        <title>The diversity and Nitrogen Metabolism of Culturable Nitrate-Utilizing Bacteria Within the Oxygen Minimum Zone of the Changjiang (Yangtze River)Estuary.</title>
        <authorList>
            <person name="Zhang D."/>
            <person name="Zheng J."/>
            <person name="Liu S."/>
            <person name="He W."/>
        </authorList>
    </citation>
    <scope>NUCLEOTIDE SEQUENCE [LARGE SCALE GENOMIC DNA]</scope>
    <source>
        <strain evidence="1 2">FXH275-2</strain>
    </source>
</reference>
<sequence length="146" mass="16403">MRKNLDGVERESLNRKAFRVVLQSLEIQGALTADLVRNGYRQGQLRKAAEDLNEALRLNVDVRTIVSFAADTGSTSIFELMSHLSDDEAALIRLREPNHWVVGFHGTVAQFWVADSAVGGGFRPIRTAEVERRQIELKRGLVFRNA</sequence>
<dbReference type="EMBL" id="JAJGNP010000002">
    <property type="protein sequence ID" value="MCC4231914.1"/>
    <property type="molecule type" value="Genomic_DNA"/>
</dbReference>
<gene>
    <name evidence="1" type="ORF">LL253_04325</name>
</gene>
<evidence type="ECO:0000313" key="1">
    <source>
        <dbReference type="EMBL" id="MCC4231914.1"/>
    </source>
</evidence>
<dbReference type="Proteomes" id="UP001198830">
    <property type="component" value="Unassembled WGS sequence"/>
</dbReference>
<protein>
    <submittedName>
        <fullName evidence="1">Uncharacterized protein</fullName>
    </submittedName>
</protein>